<gene>
    <name evidence="4" type="ORF">MNBD_BACTEROID07-996</name>
</gene>
<dbReference type="GO" id="GO:0005524">
    <property type="term" value="F:ATP binding"/>
    <property type="evidence" value="ECO:0007669"/>
    <property type="project" value="UniProtKB-KW"/>
</dbReference>
<reference evidence="4" key="1">
    <citation type="submission" date="2018-06" db="EMBL/GenBank/DDBJ databases">
        <authorList>
            <person name="Zhirakovskaya E."/>
        </authorList>
    </citation>
    <scope>NUCLEOTIDE SEQUENCE</scope>
</reference>
<dbReference type="Gene3D" id="3.40.50.12780">
    <property type="entry name" value="N-terminal domain of ligase-like"/>
    <property type="match status" value="1"/>
</dbReference>
<dbReference type="GO" id="GO:0016020">
    <property type="term" value="C:membrane"/>
    <property type="evidence" value="ECO:0007669"/>
    <property type="project" value="TreeGrafter"/>
</dbReference>
<proteinExistence type="predicted"/>
<keyword evidence="2" id="KW-0067">ATP-binding</keyword>
<accession>A0A3B0UTB4</accession>
<feature type="domain" description="AMP-dependent synthetase/ligase" evidence="3">
    <location>
        <begin position="86"/>
        <end position="447"/>
    </location>
</feature>
<dbReference type="SUPFAM" id="SSF56801">
    <property type="entry name" value="Acetyl-CoA synthetase-like"/>
    <property type="match status" value="1"/>
</dbReference>
<dbReference type="AlphaFoldDB" id="A0A3B0UTB4"/>
<sequence length="1034" mass="119754">MKNLLLQIENLTHKKARDFHADFVLDELEKIEKKHVVTNEEYFRFLDLTARKEFLTKLSTTDKRTEWAEKVFSILQQTDYGLKEMFEQRVTEHPDRTLFINLMEGRKEHFSYLQIYNYAQEIAATFYTMKKEPRVAVFSANSVDSATVDLACLMYGIYDTPLNIHFSEEILANILKPLNINIVVTDTLDRILHLKKVKQQYHLDFELLVSQQIEEEETDILQEKAKRLNYKEVDAILQKRPRRKLNEVATTMFTSGSTGVPKGVSFSYYNLISKRFARHAALPETGNETMLCFLPLFHTFGRYLELMGSVYWHGTYVFVGNTSSDTLLRLFPEMNPTGFISVPIRWLQLYEKAMEKLNNITSDVLRQEILRKEVIGSNLHWGLSAAGYLSPKIFRFFQSTGVELCSGFGMTEATGGITITPPGEYVDDSTGKAMPGVYTRLKENGELEISGHYIARYLEDIPSGGIIPYPSDNPAENYWLPTGDIFTISPDGHHEIVDRVKDIYKNNKGQTIAPRTIEQKFNGVPGVNHAFLVGDARPYNVLLIEPDRNDTVVKSQTNEESLRKYFHQIVQTANRGVAPYERVVNFSVLTRAFSQEKKELTPKGSFNRKNIERNFKDTINKLYQSDKISFKVGKLEVLIPRWFYRDLGILEDNIYYENYYFINKSNRKKLYFKPVSDERCVIGDLSYQIKGKQLNLGRLALQPFLWIGNAQFIEFSPVKEGWDLPMKEFSAQVCYPSCVNTTIRKKNITTIPTISNSLIIFINGLIIDALFTEGENQIQSIKLLGEQLAESQRRLALVIRRRLEALACHREHRVRVLAYQSLLIYDPNTDYQEVLPVFVQSGKTFLDTKAIEAIAESSLGKQQLASFRKRLFAYRKNMEWPAKGATRKQFEDILELLFNFGKQHPHYYKSIRAEFAAWVLHHKDSHLSQLAKKYFHDLYLVFDAEIQKTRKNLSDNFWDDIIVFEYGIPADQKKRLGKIITDTVFLEESIHLIFGQITFTVDKIIPEGLWITKLQSFSNFRHYRLTVNSVNNKH</sequence>
<protein>
    <recommendedName>
        <fullName evidence="3">AMP-dependent synthetase/ligase domain-containing protein</fullName>
    </recommendedName>
</protein>
<evidence type="ECO:0000259" key="3">
    <source>
        <dbReference type="Pfam" id="PF00501"/>
    </source>
</evidence>
<dbReference type="Pfam" id="PF00501">
    <property type="entry name" value="AMP-binding"/>
    <property type="match status" value="1"/>
</dbReference>
<dbReference type="EMBL" id="UOET01000247">
    <property type="protein sequence ID" value="VAW28497.1"/>
    <property type="molecule type" value="Genomic_DNA"/>
</dbReference>
<dbReference type="Pfam" id="PF23562">
    <property type="entry name" value="AMP-binding_C_3"/>
    <property type="match status" value="1"/>
</dbReference>
<name>A0A3B0UTB4_9ZZZZ</name>
<dbReference type="GO" id="GO:0004467">
    <property type="term" value="F:long-chain fatty acid-CoA ligase activity"/>
    <property type="evidence" value="ECO:0007669"/>
    <property type="project" value="TreeGrafter"/>
</dbReference>
<evidence type="ECO:0000256" key="2">
    <source>
        <dbReference type="ARBA" id="ARBA00022840"/>
    </source>
</evidence>
<organism evidence="4">
    <name type="scientific">hydrothermal vent metagenome</name>
    <dbReference type="NCBI Taxonomy" id="652676"/>
    <lineage>
        <taxon>unclassified sequences</taxon>
        <taxon>metagenomes</taxon>
        <taxon>ecological metagenomes</taxon>
    </lineage>
</organism>
<dbReference type="InterPro" id="IPR042099">
    <property type="entry name" value="ANL_N_sf"/>
</dbReference>
<evidence type="ECO:0000256" key="1">
    <source>
        <dbReference type="ARBA" id="ARBA00022741"/>
    </source>
</evidence>
<dbReference type="PANTHER" id="PTHR43272">
    <property type="entry name" value="LONG-CHAIN-FATTY-ACID--COA LIGASE"/>
    <property type="match status" value="1"/>
</dbReference>
<feature type="non-terminal residue" evidence="4">
    <location>
        <position position="1034"/>
    </location>
</feature>
<dbReference type="InterPro" id="IPR000873">
    <property type="entry name" value="AMP-dep_synth/lig_dom"/>
</dbReference>
<dbReference type="PANTHER" id="PTHR43272:SF33">
    <property type="entry name" value="AMP-BINDING DOMAIN-CONTAINING PROTEIN-RELATED"/>
    <property type="match status" value="1"/>
</dbReference>
<keyword evidence="1" id="KW-0547">Nucleotide-binding</keyword>
<evidence type="ECO:0000313" key="4">
    <source>
        <dbReference type="EMBL" id="VAW28497.1"/>
    </source>
</evidence>